<reference evidence="3" key="1">
    <citation type="journal article" date="2019" name="Int. J. Syst. Evol. Microbiol.">
        <title>The Global Catalogue of Microorganisms (GCM) 10K type strain sequencing project: providing services to taxonomists for standard genome sequencing and annotation.</title>
        <authorList>
            <consortium name="The Broad Institute Genomics Platform"/>
            <consortium name="The Broad Institute Genome Sequencing Center for Infectious Disease"/>
            <person name="Wu L."/>
            <person name="Ma J."/>
        </authorList>
    </citation>
    <scope>NUCLEOTIDE SEQUENCE [LARGE SCALE GENOMIC DNA]</scope>
    <source>
        <strain evidence="3">JCM 17125</strain>
    </source>
</reference>
<dbReference type="EMBL" id="BAABDC010000004">
    <property type="protein sequence ID" value="GAA3710039.1"/>
    <property type="molecule type" value="Genomic_DNA"/>
</dbReference>
<keyword evidence="1" id="KW-0472">Membrane</keyword>
<keyword evidence="3" id="KW-1185">Reference proteome</keyword>
<keyword evidence="1" id="KW-0812">Transmembrane</keyword>
<evidence type="ECO:0000313" key="3">
    <source>
        <dbReference type="Proteomes" id="UP001501468"/>
    </source>
</evidence>
<sequence length="84" mass="8702">MGTGSACTANEDHNRRFVVNWGRLLSGLVVLFALVALVFIVFGGGIGVPELAVIAVLAAAGIVFVIRRARLTQGSPTPQGNLKG</sequence>
<feature type="transmembrane region" description="Helical" evidence="1">
    <location>
        <begin position="48"/>
        <end position="66"/>
    </location>
</feature>
<organism evidence="2 3">
    <name type="scientific">Terrabacter ginsenosidimutans</name>
    <dbReference type="NCBI Taxonomy" id="490575"/>
    <lineage>
        <taxon>Bacteria</taxon>
        <taxon>Bacillati</taxon>
        <taxon>Actinomycetota</taxon>
        <taxon>Actinomycetes</taxon>
        <taxon>Micrococcales</taxon>
        <taxon>Intrasporangiaceae</taxon>
        <taxon>Terrabacter</taxon>
    </lineage>
</organism>
<gene>
    <name evidence="2" type="ORF">GCM10022399_28600</name>
</gene>
<name>A0ABP7DUE5_9MICO</name>
<evidence type="ECO:0000313" key="2">
    <source>
        <dbReference type="EMBL" id="GAA3710039.1"/>
    </source>
</evidence>
<proteinExistence type="predicted"/>
<comment type="caution">
    <text evidence="2">The sequence shown here is derived from an EMBL/GenBank/DDBJ whole genome shotgun (WGS) entry which is preliminary data.</text>
</comment>
<dbReference type="RefSeq" id="WP_344947740.1">
    <property type="nucleotide sequence ID" value="NZ_BAABDC010000004.1"/>
</dbReference>
<keyword evidence="1" id="KW-1133">Transmembrane helix</keyword>
<feature type="transmembrane region" description="Helical" evidence="1">
    <location>
        <begin position="24"/>
        <end position="42"/>
    </location>
</feature>
<dbReference type="Proteomes" id="UP001501468">
    <property type="component" value="Unassembled WGS sequence"/>
</dbReference>
<protein>
    <submittedName>
        <fullName evidence="2">Uncharacterized protein</fullName>
    </submittedName>
</protein>
<evidence type="ECO:0000256" key="1">
    <source>
        <dbReference type="SAM" id="Phobius"/>
    </source>
</evidence>
<accession>A0ABP7DUE5</accession>